<evidence type="ECO:0000313" key="5">
    <source>
        <dbReference type="EMBL" id="QSE91520.1"/>
    </source>
</evidence>
<dbReference type="InterPro" id="IPR016162">
    <property type="entry name" value="Ald_DH_N"/>
</dbReference>
<dbReference type="InterPro" id="IPR016163">
    <property type="entry name" value="Ald_DH_C"/>
</dbReference>
<evidence type="ECO:0000256" key="2">
    <source>
        <dbReference type="PROSITE-ProRule" id="PRU10007"/>
    </source>
</evidence>
<dbReference type="GO" id="GO:0019145">
    <property type="term" value="F:aminobutyraldehyde dehydrogenase (NAD+) activity"/>
    <property type="evidence" value="ECO:0007669"/>
    <property type="project" value="UniProtKB-EC"/>
</dbReference>
<evidence type="ECO:0000259" key="4">
    <source>
        <dbReference type="Pfam" id="PF00171"/>
    </source>
</evidence>
<dbReference type="InterPro" id="IPR015590">
    <property type="entry name" value="Aldehyde_DH_dom"/>
</dbReference>
<dbReference type="EMBL" id="CP070619">
    <property type="protein sequence ID" value="QSE91520.1"/>
    <property type="molecule type" value="Genomic_DNA"/>
</dbReference>
<evidence type="ECO:0000256" key="3">
    <source>
        <dbReference type="RuleBase" id="RU003345"/>
    </source>
</evidence>
<reference evidence="5 6" key="1">
    <citation type="journal article" date="2021" name="Microbiol. Resour. Announc.">
        <title>Complete Genome Sequences of Two Rhodococcus sp. Strains with Large and Linear Chromosomes, Isolated from Apple Rhizosphere.</title>
        <authorList>
            <person name="Benning S."/>
            <person name="Brugnone N."/>
            <person name="Siani R."/>
            <person name="Kublik S."/>
            <person name="Schloter M."/>
            <person name="Rad V."/>
        </authorList>
    </citation>
    <scope>NUCLEOTIDE SEQUENCE [LARGE SCALE GENOMIC DNA]</scope>
    <source>
        <strain evidence="5 6">R79</strain>
    </source>
</reference>
<evidence type="ECO:0000313" key="6">
    <source>
        <dbReference type="Proteomes" id="UP000662986"/>
    </source>
</evidence>
<dbReference type="SUPFAM" id="SSF53720">
    <property type="entry name" value="ALDH-like"/>
    <property type="match status" value="1"/>
</dbReference>
<sequence length="510" mass="52974">MITSDVLADAQRRLAGLPRAHFVNGAFVSSESAAEITVLNPATGASLGTIPNGTTADVDAAVKSARAAFGDWSRRTPGDRAEVLFALADVVDANRDLLAAMESINVGKPIDAAVEEIPVVSDCLRFMAGAARTAQTPATAQYAPGTMSYVRREPVGVVGAIVPWNFPLMMAAWKIAPILAAGNTLVLKPSQLTPFSILALVDLASEILPPGVLNVVLGRGSDIGDALSRHPDIDMVALTGSTRSGQLVAQSAAATIKRVHLELGGKAPIVVFPDADLDAAAETIVAAGYTNAGQDCGAATRVICHSSVSDALAQRLVSGADALTTGDPAGPDAVQLGPLISASSRDRVASMVEQARLDGAVVATGGEIPDGPGFFYPATVVTNVASGTEMAREEVFGPVISVETFTSESEAISKANDVDYGLASSVWTKDQGRALRVTEALDFGTVWVNAHLVGATEMPWVGFGRSGYGRDNSIYALDDYCRTKHVMHAMGEPEGVNQFTSGPTKKDSDD</sequence>
<evidence type="ECO:0000256" key="1">
    <source>
        <dbReference type="ARBA" id="ARBA00023002"/>
    </source>
</evidence>
<reference evidence="5 6" key="2">
    <citation type="journal article" date="2022" name="Arch. Microbiol.">
        <title>Rhodococcus pseudokoreensis sp. nov. isolated from the rhizosphere of young M26 apple rootstocks.</title>
        <authorList>
            <person name="Kampfer P."/>
            <person name="Glaeser S.P."/>
            <person name="Blom J."/>
            <person name="Wolf J."/>
            <person name="Benning S."/>
            <person name="Schloter M."/>
            <person name="Neumann-Schaal M."/>
        </authorList>
    </citation>
    <scope>NUCLEOTIDE SEQUENCE [LARGE SCALE GENOMIC DNA]</scope>
    <source>
        <strain evidence="5 6">R79</strain>
    </source>
</reference>
<protein>
    <submittedName>
        <fullName evidence="5">Aminobutyraldehyde dehydrogenase</fullName>
        <ecNumber evidence="5">1.2.1.19</ecNumber>
    </submittedName>
</protein>
<feature type="domain" description="Aldehyde dehydrogenase" evidence="4">
    <location>
        <begin position="27"/>
        <end position="486"/>
    </location>
</feature>
<accession>A0A974W6B6</accession>
<dbReference type="Pfam" id="PF00171">
    <property type="entry name" value="Aldedh"/>
    <property type="match status" value="1"/>
</dbReference>
<dbReference type="NCBIfam" id="NF010000">
    <property type="entry name" value="PRK13473.1"/>
    <property type="match status" value="1"/>
</dbReference>
<dbReference type="RefSeq" id="WP_206007947.1">
    <property type="nucleotide sequence ID" value="NZ_CP070619.1"/>
</dbReference>
<dbReference type="InterPro" id="IPR016161">
    <property type="entry name" value="Ald_DH/histidinol_DH"/>
</dbReference>
<dbReference type="EC" id="1.2.1.19" evidence="5"/>
<dbReference type="InterPro" id="IPR029510">
    <property type="entry name" value="Ald_DH_CS_GLU"/>
</dbReference>
<dbReference type="PROSITE" id="PS00070">
    <property type="entry name" value="ALDEHYDE_DEHYDR_CYS"/>
    <property type="match status" value="1"/>
</dbReference>
<dbReference type="Gene3D" id="3.40.309.10">
    <property type="entry name" value="Aldehyde Dehydrogenase, Chain A, domain 2"/>
    <property type="match status" value="1"/>
</dbReference>
<dbReference type="InterPro" id="IPR016160">
    <property type="entry name" value="Ald_DH_CS_CYS"/>
</dbReference>
<keyword evidence="1 3" id="KW-0560">Oxidoreductase</keyword>
<name>A0A974W6B6_9NOCA</name>
<comment type="similarity">
    <text evidence="3">Belongs to the aldehyde dehydrogenase family.</text>
</comment>
<dbReference type="Gene3D" id="3.40.605.10">
    <property type="entry name" value="Aldehyde Dehydrogenase, Chain A, domain 1"/>
    <property type="match status" value="1"/>
</dbReference>
<organism evidence="5 6">
    <name type="scientific">Rhodococcus pseudokoreensis</name>
    <dbReference type="NCBI Taxonomy" id="2811421"/>
    <lineage>
        <taxon>Bacteria</taxon>
        <taxon>Bacillati</taxon>
        <taxon>Actinomycetota</taxon>
        <taxon>Actinomycetes</taxon>
        <taxon>Mycobacteriales</taxon>
        <taxon>Nocardiaceae</taxon>
        <taxon>Rhodococcus</taxon>
    </lineage>
</organism>
<proteinExistence type="inferred from homology"/>
<dbReference type="Proteomes" id="UP000662986">
    <property type="component" value="Chromosome"/>
</dbReference>
<keyword evidence="6" id="KW-1185">Reference proteome</keyword>
<dbReference type="PANTHER" id="PTHR11699">
    <property type="entry name" value="ALDEHYDE DEHYDROGENASE-RELATED"/>
    <property type="match status" value="1"/>
</dbReference>
<feature type="active site" evidence="2">
    <location>
        <position position="262"/>
    </location>
</feature>
<gene>
    <name evidence="5" type="ORF">JWS13_24235</name>
</gene>
<dbReference type="PROSITE" id="PS00687">
    <property type="entry name" value="ALDEHYDE_DEHYDR_GLU"/>
    <property type="match status" value="1"/>
</dbReference>